<dbReference type="AlphaFoldDB" id="A0A2T7UEC3"/>
<feature type="site" description="Involved in the stabilization of negative charge on the oxyanion by the formation of the oxyanion hole" evidence="9">
    <location>
        <position position="119"/>
    </location>
</feature>
<keyword evidence="11" id="KW-1185">Reference proteome</keyword>
<keyword evidence="5 9" id="KW-0808">Transferase</keyword>
<proteinExistence type="inferred from homology"/>
<feature type="site" description="Involved in the stabilization of negative charge on the oxyanion by the formation of the oxyanion hole" evidence="9">
    <location>
        <position position="120"/>
    </location>
</feature>
<evidence type="ECO:0000256" key="6">
    <source>
        <dbReference type="ARBA" id="ARBA00022813"/>
    </source>
</evidence>
<comment type="similarity">
    <text evidence="1 9">Belongs to the ArgJ family.</text>
</comment>
<dbReference type="Proteomes" id="UP000037507">
    <property type="component" value="Unassembled WGS sequence"/>
</dbReference>
<evidence type="ECO:0000256" key="2">
    <source>
        <dbReference type="ARBA" id="ARBA00011475"/>
    </source>
</evidence>
<evidence type="ECO:0000256" key="5">
    <source>
        <dbReference type="ARBA" id="ARBA00022679"/>
    </source>
</evidence>
<dbReference type="STRING" id="1293045.H663_07370"/>
<dbReference type="PANTHER" id="PTHR23100">
    <property type="entry name" value="ARGININE BIOSYNTHESIS BIFUNCTIONAL PROTEIN ARGJ"/>
    <property type="match status" value="1"/>
</dbReference>
<comment type="pathway">
    <text evidence="9">Amino-acid biosynthesis; L-arginine biosynthesis; N(2)-acetyl-L-ornithine from L-glutamate: step 1/4.</text>
</comment>
<evidence type="ECO:0000256" key="8">
    <source>
        <dbReference type="ARBA" id="ARBA00049439"/>
    </source>
</evidence>
<evidence type="ECO:0000313" key="10">
    <source>
        <dbReference type="EMBL" id="PVE43050.1"/>
    </source>
</evidence>
<dbReference type="EC" id="2.3.1.35" evidence="9"/>
<name>A0A2T7UEC3_9BURK</name>
<feature type="binding site" evidence="9">
    <location>
        <position position="193"/>
    </location>
    <ligand>
        <name>substrate</name>
    </ligand>
</feature>
<evidence type="ECO:0000256" key="4">
    <source>
        <dbReference type="ARBA" id="ARBA00022605"/>
    </source>
</evidence>
<dbReference type="SUPFAM" id="SSF56266">
    <property type="entry name" value="DmpA/ArgJ-like"/>
    <property type="match status" value="1"/>
</dbReference>
<feature type="chain" id="PRO_5023570909" description="Arginine biosynthesis bifunctional protein ArgJ alpha chain" evidence="9">
    <location>
        <begin position="1"/>
        <end position="192"/>
    </location>
</feature>
<dbReference type="OrthoDB" id="9804242at2"/>
<comment type="subcellular location">
    <subcellularLocation>
        <location evidence="9">Cytoplasm</location>
    </subcellularLocation>
</comment>
<dbReference type="UniPathway" id="UPA00068">
    <property type="reaction ID" value="UER00106"/>
</dbReference>
<dbReference type="HAMAP" id="MF_01106">
    <property type="entry name" value="ArgJ"/>
    <property type="match status" value="1"/>
</dbReference>
<dbReference type="GO" id="GO:0005737">
    <property type="term" value="C:cytoplasm"/>
    <property type="evidence" value="ECO:0007669"/>
    <property type="project" value="UniProtKB-SubCell"/>
</dbReference>
<dbReference type="EC" id="2.3.1.1" evidence="9"/>
<dbReference type="InterPro" id="IPR016117">
    <property type="entry name" value="ArgJ-like_dom_sf"/>
</dbReference>
<comment type="caution">
    <text evidence="10">The sequence shown here is derived from an EMBL/GenBank/DDBJ whole genome shotgun (WGS) entry which is preliminary data.</text>
</comment>
<keyword evidence="9" id="KW-0511">Multifunctional enzyme</keyword>
<dbReference type="FunFam" id="3.60.70.12:FF:000001">
    <property type="entry name" value="Arginine biosynthesis bifunctional protein ArgJ, chloroplastic"/>
    <property type="match status" value="1"/>
</dbReference>
<dbReference type="Gene3D" id="3.60.70.12">
    <property type="entry name" value="L-amino peptidase D-ALA esterase/amidase"/>
    <property type="match status" value="1"/>
</dbReference>
<sequence>MPVNFPALDPAQLSSIAGVRIGTAEAGVRKANRKDVTVFLLDEGASVAGVFTSNRFCAAPVQVCREHLAAGSAVRALVINTGNANAGTGAPGLAHARQTCDALAGLLQCQPDQILPFSTGVIMEPLPVERIVASLPAALASAQPARWAQAAEGIMTTDTLPKAASVQVQVGGKTVSITGISKGAGMIRPNMATMLGFVATDACIDPALLPALVKHLADGSFNRITIDGDTSTNDSFMLIATHQASNAPITALDSADGQALVQGLMQVARQLAHAIVRDGEGATKFITVQVDGGRNGEECRQVAYAIAHSPLVKTAFFASDPNLGRILAAVGYAGIEDLDQGLIELHLDDVHVVTQGGRHPQYREEDGQRVMKGSEITVRVGLGRGTASDTVWTCDLSHEYVTINADYRS</sequence>
<feature type="binding site" evidence="9">
    <location>
        <position position="404"/>
    </location>
    <ligand>
        <name>substrate</name>
    </ligand>
</feature>
<keyword evidence="6 9" id="KW-0068">Autocatalytic cleavage</keyword>
<gene>
    <name evidence="9" type="primary">argJ</name>
    <name evidence="10" type="ORF">H663_008445</name>
</gene>
<evidence type="ECO:0000256" key="1">
    <source>
        <dbReference type="ARBA" id="ARBA00006774"/>
    </source>
</evidence>
<dbReference type="FunFam" id="3.10.20.340:FF:000001">
    <property type="entry name" value="Arginine biosynthesis bifunctional protein ArgJ, chloroplastic"/>
    <property type="match status" value="1"/>
</dbReference>
<evidence type="ECO:0000256" key="9">
    <source>
        <dbReference type="HAMAP-Rule" id="MF_01106"/>
    </source>
</evidence>
<dbReference type="NCBIfam" id="TIGR00120">
    <property type="entry name" value="ArgJ"/>
    <property type="match status" value="1"/>
</dbReference>
<feature type="active site" description="Nucleophile" evidence="9">
    <location>
        <position position="193"/>
    </location>
</feature>
<organism evidence="10 11">
    <name type="scientific">Limnohabitans planktonicus II-D5</name>
    <dbReference type="NCBI Taxonomy" id="1293045"/>
    <lineage>
        <taxon>Bacteria</taxon>
        <taxon>Pseudomonadati</taxon>
        <taxon>Pseudomonadota</taxon>
        <taxon>Betaproteobacteria</taxon>
        <taxon>Burkholderiales</taxon>
        <taxon>Comamonadaceae</taxon>
        <taxon>Limnohabitans</taxon>
    </lineage>
</organism>
<keyword evidence="9" id="KW-0963">Cytoplasm</keyword>
<comment type="catalytic activity">
    <reaction evidence="8 9">
        <text>N(2)-acetyl-L-ornithine + L-glutamate = N-acetyl-L-glutamate + L-ornithine</text>
        <dbReference type="Rhea" id="RHEA:15349"/>
        <dbReference type="ChEBI" id="CHEBI:29985"/>
        <dbReference type="ChEBI" id="CHEBI:44337"/>
        <dbReference type="ChEBI" id="CHEBI:46911"/>
        <dbReference type="ChEBI" id="CHEBI:57805"/>
        <dbReference type="EC" id="2.3.1.35"/>
    </reaction>
</comment>
<keyword evidence="3 9" id="KW-0055">Arginine biosynthesis</keyword>
<comment type="pathway">
    <text evidence="9">Amino-acid biosynthesis; L-arginine biosynthesis; L-ornithine and N-acetyl-L-glutamate from L-glutamate and N(2)-acetyl-L-ornithine (cyclic): step 1/1.</text>
</comment>
<dbReference type="NCBIfam" id="NF003802">
    <property type="entry name" value="PRK05388.1"/>
    <property type="match status" value="1"/>
</dbReference>
<dbReference type="GO" id="GO:0006592">
    <property type="term" value="P:ornithine biosynthetic process"/>
    <property type="evidence" value="ECO:0007669"/>
    <property type="project" value="TreeGrafter"/>
</dbReference>
<dbReference type="CDD" id="cd02152">
    <property type="entry name" value="OAT"/>
    <property type="match status" value="1"/>
</dbReference>
<dbReference type="GO" id="GO:0004042">
    <property type="term" value="F:L-glutamate N-acetyltransferase activity"/>
    <property type="evidence" value="ECO:0007669"/>
    <property type="project" value="UniProtKB-UniRule"/>
</dbReference>
<comment type="catalytic activity">
    <reaction evidence="9">
        <text>L-glutamate + acetyl-CoA = N-acetyl-L-glutamate + CoA + H(+)</text>
        <dbReference type="Rhea" id="RHEA:24292"/>
        <dbReference type="ChEBI" id="CHEBI:15378"/>
        <dbReference type="ChEBI" id="CHEBI:29985"/>
        <dbReference type="ChEBI" id="CHEBI:44337"/>
        <dbReference type="ChEBI" id="CHEBI:57287"/>
        <dbReference type="ChEBI" id="CHEBI:57288"/>
        <dbReference type="EC" id="2.3.1.1"/>
    </reaction>
</comment>
<dbReference type="Pfam" id="PF01960">
    <property type="entry name" value="ArgJ"/>
    <property type="match status" value="1"/>
</dbReference>
<feature type="binding site" evidence="9">
    <location>
        <position position="280"/>
    </location>
    <ligand>
        <name>substrate</name>
    </ligand>
</feature>
<dbReference type="GO" id="GO:0006526">
    <property type="term" value="P:L-arginine biosynthetic process"/>
    <property type="evidence" value="ECO:0007669"/>
    <property type="project" value="UniProtKB-UniRule"/>
</dbReference>
<feature type="binding site" evidence="9">
    <location>
        <position position="156"/>
    </location>
    <ligand>
        <name>substrate</name>
    </ligand>
</feature>
<evidence type="ECO:0000256" key="7">
    <source>
        <dbReference type="ARBA" id="ARBA00023315"/>
    </source>
</evidence>
<dbReference type="RefSeq" id="WP_053171735.1">
    <property type="nucleotide sequence ID" value="NZ_LFYT02000008.1"/>
</dbReference>
<dbReference type="InterPro" id="IPR002813">
    <property type="entry name" value="Arg_biosynth_ArgJ"/>
</dbReference>
<dbReference type="PANTHER" id="PTHR23100:SF0">
    <property type="entry name" value="ARGININE BIOSYNTHESIS BIFUNCTIONAL PROTEIN ARGJ, MITOCHONDRIAL"/>
    <property type="match status" value="1"/>
</dbReference>
<comment type="subunit">
    <text evidence="2 9">Heterotetramer of two alpha and two beta chains.</text>
</comment>
<feature type="chain" id="PRO_5023570910" description="Arginine biosynthesis bifunctional protein ArgJ beta chain" evidence="9">
    <location>
        <begin position="193"/>
        <end position="409"/>
    </location>
</feature>
<dbReference type="EMBL" id="LFYT02000008">
    <property type="protein sequence ID" value="PVE43050.1"/>
    <property type="molecule type" value="Genomic_DNA"/>
</dbReference>
<keyword evidence="7 9" id="KW-0012">Acyltransferase</keyword>
<protein>
    <recommendedName>
        <fullName evidence="9">Arginine biosynthesis bifunctional protein ArgJ</fullName>
    </recommendedName>
    <domain>
        <recommendedName>
            <fullName evidence="9">Glutamate N-acetyltransferase</fullName>
            <ecNumber evidence="9">2.3.1.35</ecNumber>
        </recommendedName>
        <alternativeName>
            <fullName evidence="9">Ornithine acetyltransferase</fullName>
            <shortName evidence="9">OATase</shortName>
        </alternativeName>
        <alternativeName>
            <fullName evidence="9">Ornithine transacetylase</fullName>
        </alternativeName>
    </domain>
    <domain>
        <recommendedName>
            <fullName evidence="9">Amino-acid acetyltransferase</fullName>
            <ecNumber evidence="9">2.3.1.1</ecNumber>
        </recommendedName>
        <alternativeName>
            <fullName evidence="9">N-acetylglutamate synthase</fullName>
            <shortName evidence="9">AGSase</shortName>
        </alternativeName>
    </domain>
    <component>
        <recommendedName>
            <fullName evidence="9">Arginine biosynthesis bifunctional protein ArgJ alpha chain</fullName>
        </recommendedName>
    </component>
    <component>
        <recommendedName>
            <fullName evidence="9">Arginine biosynthesis bifunctional protein ArgJ beta chain</fullName>
        </recommendedName>
    </component>
</protein>
<feature type="binding site" evidence="9">
    <location>
        <position position="182"/>
    </location>
    <ligand>
        <name>substrate</name>
    </ligand>
</feature>
<dbReference type="InterPro" id="IPR042195">
    <property type="entry name" value="ArgJ_beta_C"/>
</dbReference>
<feature type="binding site" evidence="9">
    <location>
        <position position="409"/>
    </location>
    <ligand>
        <name>substrate</name>
    </ligand>
</feature>
<accession>A0A2T7UEC3</accession>
<dbReference type="Gene3D" id="3.10.20.340">
    <property type="entry name" value="ArgJ beta chain, C-terminal domain"/>
    <property type="match status" value="1"/>
</dbReference>
<feature type="site" description="Cleavage; by autolysis" evidence="9">
    <location>
        <begin position="192"/>
        <end position="193"/>
    </location>
</feature>
<dbReference type="GO" id="GO:0004358">
    <property type="term" value="F:L-glutamate N-acetyltransferase activity, acting on acetyl-L-ornithine as donor"/>
    <property type="evidence" value="ECO:0007669"/>
    <property type="project" value="UniProtKB-UniRule"/>
</dbReference>
<keyword evidence="4 9" id="KW-0028">Amino-acid biosynthesis</keyword>
<evidence type="ECO:0000256" key="3">
    <source>
        <dbReference type="ARBA" id="ARBA00022571"/>
    </source>
</evidence>
<evidence type="ECO:0000313" key="11">
    <source>
        <dbReference type="Proteomes" id="UP000037507"/>
    </source>
</evidence>
<reference evidence="10" key="1">
    <citation type="submission" date="2017-04" db="EMBL/GenBank/DDBJ databases">
        <title>Unexpected and diverse lifestyles within the genus Limnohabitans.</title>
        <authorList>
            <person name="Kasalicky V."/>
            <person name="Mehrshad M."/>
            <person name="Andrei S.-A."/>
            <person name="Salcher M."/>
            <person name="Kratochvilova H."/>
            <person name="Simek K."/>
            <person name="Ghai R."/>
        </authorList>
    </citation>
    <scope>NUCLEOTIDE SEQUENCE [LARGE SCALE GENOMIC DNA]</scope>
    <source>
        <strain evidence="10">II-D5</strain>
    </source>
</reference>
<comment type="function">
    <text evidence="9">Catalyzes two activities which are involved in the cyclic version of arginine biosynthesis: the synthesis of N-acetylglutamate from glutamate and acetyl-CoA as the acetyl donor, and of ornithine by transacetylation between N(2)-acetylornithine and glutamate.</text>
</comment>